<feature type="transmembrane region" description="Helical" evidence="6">
    <location>
        <begin position="80"/>
        <end position="101"/>
    </location>
</feature>
<keyword evidence="5 6" id="KW-0472">Membrane</keyword>
<organism evidence="7 8">
    <name type="scientific">Brevibacillus centrosporus</name>
    <dbReference type="NCBI Taxonomy" id="54910"/>
    <lineage>
        <taxon>Bacteria</taxon>
        <taxon>Bacillati</taxon>
        <taxon>Bacillota</taxon>
        <taxon>Bacilli</taxon>
        <taxon>Bacillales</taxon>
        <taxon>Paenibacillaceae</taxon>
        <taxon>Brevibacillus</taxon>
    </lineage>
</organism>
<evidence type="ECO:0000256" key="1">
    <source>
        <dbReference type="ARBA" id="ARBA00004651"/>
    </source>
</evidence>
<proteinExistence type="predicted"/>
<dbReference type="STRING" id="1884381.SAMN05518846_11766"/>
<evidence type="ECO:0000256" key="2">
    <source>
        <dbReference type="ARBA" id="ARBA00022475"/>
    </source>
</evidence>
<sequence>MNNASLVKSLGKEWSMILAGTALVALAYYLFMQPNEITAPGLGGVAVLLGYFLPISLGLIYFLLNVPLFLLGYRFVGRKFVVNSLVGMVSLSLFLWVFSFLPGWHQPLAGVLLGGIVSGAGIALVLRAGGTTGGVDIACVVLNKIWPAATIGKMMIAMNALIVIASWLVSDALHSIFTLLSLIVAGKAVDVFMVWGQRNRGEQQAEAGTTG</sequence>
<evidence type="ECO:0000313" key="8">
    <source>
        <dbReference type="Proteomes" id="UP000198915"/>
    </source>
</evidence>
<feature type="transmembrane region" description="Helical" evidence="6">
    <location>
        <begin position="107"/>
        <end position="126"/>
    </location>
</feature>
<evidence type="ECO:0000256" key="3">
    <source>
        <dbReference type="ARBA" id="ARBA00022692"/>
    </source>
</evidence>
<dbReference type="RefSeq" id="WP_092274520.1">
    <property type="nucleotide sequence ID" value="NZ_BJOE01000031.1"/>
</dbReference>
<dbReference type="Proteomes" id="UP000198915">
    <property type="component" value="Unassembled WGS sequence"/>
</dbReference>
<dbReference type="GO" id="GO:0005886">
    <property type="term" value="C:plasma membrane"/>
    <property type="evidence" value="ECO:0007669"/>
    <property type="project" value="UniProtKB-SubCell"/>
</dbReference>
<accession>A0A1I4BEH8</accession>
<evidence type="ECO:0000256" key="6">
    <source>
        <dbReference type="SAM" id="Phobius"/>
    </source>
</evidence>
<feature type="transmembrane region" description="Helical" evidence="6">
    <location>
        <begin position="14"/>
        <end position="31"/>
    </location>
</feature>
<keyword evidence="2" id="KW-1003">Cell membrane</keyword>
<feature type="transmembrane region" description="Helical" evidence="6">
    <location>
        <begin position="146"/>
        <end position="169"/>
    </location>
</feature>
<comment type="subcellular location">
    <subcellularLocation>
        <location evidence="1">Cell membrane</location>
        <topology evidence="1">Multi-pass membrane protein</topology>
    </subcellularLocation>
</comment>
<keyword evidence="3 6" id="KW-0812">Transmembrane</keyword>
<dbReference type="PANTHER" id="PTHR33545">
    <property type="entry name" value="UPF0750 MEMBRANE PROTEIN YITT-RELATED"/>
    <property type="match status" value="1"/>
</dbReference>
<dbReference type="Pfam" id="PF02588">
    <property type="entry name" value="YitT_membrane"/>
    <property type="match status" value="1"/>
</dbReference>
<dbReference type="InterPro" id="IPR003740">
    <property type="entry name" value="YitT"/>
</dbReference>
<evidence type="ECO:0000256" key="4">
    <source>
        <dbReference type="ARBA" id="ARBA00022989"/>
    </source>
</evidence>
<evidence type="ECO:0000313" key="7">
    <source>
        <dbReference type="EMBL" id="SFK66409.1"/>
    </source>
</evidence>
<feature type="transmembrane region" description="Helical" evidence="6">
    <location>
        <begin position="51"/>
        <end position="73"/>
    </location>
</feature>
<gene>
    <name evidence="7" type="ORF">SAMN05518846_11766</name>
</gene>
<protein>
    <submittedName>
        <fullName evidence="7">Uncharacterized 5xTM membrane BCR, YitT family COG1284</fullName>
    </submittedName>
</protein>
<evidence type="ECO:0000256" key="5">
    <source>
        <dbReference type="ARBA" id="ARBA00023136"/>
    </source>
</evidence>
<dbReference type="InterPro" id="IPR051461">
    <property type="entry name" value="UPF0750_membrane"/>
</dbReference>
<reference evidence="8" key="1">
    <citation type="submission" date="2016-10" db="EMBL/GenBank/DDBJ databases">
        <authorList>
            <person name="Varghese N."/>
            <person name="Submissions S."/>
        </authorList>
    </citation>
    <scope>NUCLEOTIDE SEQUENCE [LARGE SCALE GENOMIC DNA]</scope>
    <source>
        <strain evidence="8">OK042</strain>
    </source>
</reference>
<dbReference type="PANTHER" id="PTHR33545:SF5">
    <property type="entry name" value="UPF0750 MEMBRANE PROTEIN YITT"/>
    <property type="match status" value="1"/>
</dbReference>
<dbReference type="AlphaFoldDB" id="A0A1I4BEH8"/>
<name>A0A1I4BEH8_9BACL</name>
<feature type="transmembrane region" description="Helical" evidence="6">
    <location>
        <begin position="175"/>
        <end position="195"/>
    </location>
</feature>
<keyword evidence="4 6" id="KW-1133">Transmembrane helix</keyword>
<dbReference type="EMBL" id="FORT01000017">
    <property type="protein sequence ID" value="SFK66409.1"/>
    <property type="molecule type" value="Genomic_DNA"/>
</dbReference>
<keyword evidence="8" id="KW-1185">Reference proteome</keyword>